<dbReference type="eggNOG" id="COG5421">
    <property type="taxonomic scope" value="Bacteria"/>
</dbReference>
<dbReference type="InterPro" id="IPR025457">
    <property type="entry name" value="DUF4277"/>
</dbReference>
<protein>
    <recommendedName>
        <fullName evidence="2">DUF4277 domain-containing protein</fullName>
    </recommendedName>
</protein>
<feature type="region of interest" description="Disordered" evidence="1">
    <location>
        <begin position="75"/>
        <end position="97"/>
    </location>
</feature>
<dbReference type="HOGENOM" id="CLU_2345741_0_0_9"/>
<name>K4LGY8_THEPS</name>
<dbReference type="KEGG" id="tpz:Tph_c20720"/>
<dbReference type="Proteomes" id="UP000000467">
    <property type="component" value="Chromosome"/>
</dbReference>
<proteinExistence type="predicted"/>
<dbReference type="AlphaFoldDB" id="K4LGY8"/>
<organism evidence="3 4">
    <name type="scientific">Thermacetogenium phaeum (strain ATCC BAA-254 / DSM 26808 / PB)</name>
    <dbReference type="NCBI Taxonomy" id="1089553"/>
    <lineage>
        <taxon>Bacteria</taxon>
        <taxon>Bacillati</taxon>
        <taxon>Bacillota</taxon>
        <taxon>Clostridia</taxon>
        <taxon>Thermoanaerobacterales</taxon>
        <taxon>Thermoanaerobacteraceae</taxon>
        <taxon>Thermacetogenium</taxon>
    </lineage>
</organism>
<gene>
    <name evidence="3" type="ordered locus">Tph_c20720</name>
</gene>
<dbReference type="Pfam" id="PF14104">
    <property type="entry name" value="DUF4277"/>
    <property type="match status" value="1"/>
</dbReference>
<dbReference type="EMBL" id="CP003732">
    <property type="protein sequence ID" value="AFV12266.1"/>
    <property type="molecule type" value="Genomic_DNA"/>
</dbReference>
<reference evidence="3 4" key="1">
    <citation type="journal article" date="2012" name="BMC Genomics">
        <title>Genome-guided analysis of physiological and morphological traits of the fermentative acetate oxidizer Thermacetogenium phaeum.</title>
        <authorList>
            <person name="Oehler D."/>
            <person name="Poehlein A."/>
            <person name="Leimbach A."/>
            <person name="Muller N."/>
            <person name="Daniel R."/>
            <person name="Gottschalk G."/>
            <person name="Schink B."/>
        </authorList>
    </citation>
    <scope>NUCLEOTIDE SEQUENCE [LARGE SCALE GENOMIC DNA]</scope>
    <source>
        <strain evidence="4">ATCC BAA-254 / DSM 26808 / PB</strain>
    </source>
</reference>
<keyword evidence="4" id="KW-1185">Reference proteome</keyword>
<evidence type="ECO:0000313" key="4">
    <source>
        <dbReference type="Proteomes" id="UP000000467"/>
    </source>
</evidence>
<evidence type="ECO:0000256" key="1">
    <source>
        <dbReference type="SAM" id="MobiDB-lite"/>
    </source>
</evidence>
<evidence type="ECO:0000259" key="2">
    <source>
        <dbReference type="Pfam" id="PF14104"/>
    </source>
</evidence>
<evidence type="ECO:0000313" key="3">
    <source>
        <dbReference type="EMBL" id="AFV12266.1"/>
    </source>
</evidence>
<dbReference type="RefSeq" id="WP_015051141.1">
    <property type="nucleotide sequence ID" value="NC_018870.1"/>
</dbReference>
<feature type="domain" description="DUF4277" evidence="2">
    <location>
        <begin position="3"/>
        <end position="82"/>
    </location>
</feature>
<sequence length="97" mass="11033">MKFIGSLYLLKPFINSLVIREIVDRIVPMERDDGGLSHGQMIEQLVLNRLDDPLPLLYLEDWAEIRGIRELYGIPPNKLNDERRPGGQNSGCGSSLR</sequence>
<accession>K4LGY8</accession>